<protein>
    <submittedName>
        <fullName evidence="2">Uncharacterized protein</fullName>
    </submittedName>
</protein>
<feature type="non-terminal residue" evidence="2">
    <location>
        <position position="1"/>
    </location>
</feature>
<dbReference type="AlphaFoldDB" id="A0A699Y0W8"/>
<accession>A0A699Y0W8</accession>
<reference evidence="2" key="1">
    <citation type="journal article" date="2019" name="Sci. Rep.">
        <title>Draft genome of Tanacetum cinerariifolium, the natural source of mosquito coil.</title>
        <authorList>
            <person name="Yamashiro T."/>
            <person name="Shiraishi A."/>
            <person name="Satake H."/>
            <person name="Nakayama K."/>
        </authorList>
    </citation>
    <scope>NUCLEOTIDE SEQUENCE</scope>
</reference>
<proteinExistence type="predicted"/>
<gene>
    <name evidence="2" type="ORF">Tci_933343</name>
</gene>
<dbReference type="EMBL" id="BKCJ011890361">
    <property type="protein sequence ID" value="GFD61374.1"/>
    <property type="molecule type" value="Genomic_DNA"/>
</dbReference>
<feature type="non-terminal residue" evidence="2">
    <location>
        <position position="78"/>
    </location>
</feature>
<evidence type="ECO:0000256" key="1">
    <source>
        <dbReference type="SAM" id="MobiDB-lite"/>
    </source>
</evidence>
<name>A0A699Y0W8_TANCI</name>
<feature type="region of interest" description="Disordered" evidence="1">
    <location>
        <begin position="45"/>
        <end position="78"/>
    </location>
</feature>
<evidence type="ECO:0000313" key="2">
    <source>
        <dbReference type="EMBL" id="GFD61374.1"/>
    </source>
</evidence>
<feature type="compositionally biased region" description="Basic and acidic residues" evidence="1">
    <location>
        <begin position="59"/>
        <end position="78"/>
    </location>
</feature>
<comment type="caution">
    <text evidence="2">The sequence shown here is derived from an EMBL/GenBank/DDBJ whole genome shotgun (WGS) entry which is preliminary data.</text>
</comment>
<organism evidence="2">
    <name type="scientific">Tanacetum cinerariifolium</name>
    <name type="common">Dalmatian daisy</name>
    <name type="synonym">Chrysanthemum cinerariifolium</name>
    <dbReference type="NCBI Taxonomy" id="118510"/>
    <lineage>
        <taxon>Eukaryota</taxon>
        <taxon>Viridiplantae</taxon>
        <taxon>Streptophyta</taxon>
        <taxon>Embryophyta</taxon>
        <taxon>Tracheophyta</taxon>
        <taxon>Spermatophyta</taxon>
        <taxon>Magnoliopsida</taxon>
        <taxon>eudicotyledons</taxon>
        <taxon>Gunneridae</taxon>
        <taxon>Pentapetalae</taxon>
        <taxon>asterids</taxon>
        <taxon>campanulids</taxon>
        <taxon>Asterales</taxon>
        <taxon>Asteraceae</taxon>
        <taxon>Asteroideae</taxon>
        <taxon>Anthemideae</taxon>
        <taxon>Anthemidinae</taxon>
        <taxon>Tanacetum</taxon>
    </lineage>
</organism>
<sequence>APAGALDEEHAIGTGRFAELAGRDALQVLALFEALAEFAALELGPGDHDERQGRHHGHDRQAEGEHRRDPARERLAGG</sequence>